<evidence type="ECO:0000256" key="4">
    <source>
        <dbReference type="ARBA" id="ARBA00023136"/>
    </source>
</evidence>
<evidence type="ECO:0000256" key="3">
    <source>
        <dbReference type="ARBA" id="ARBA00022989"/>
    </source>
</evidence>
<feature type="transmembrane region" description="Helical" evidence="5">
    <location>
        <begin position="59"/>
        <end position="79"/>
    </location>
</feature>
<dbReference type="Gene3D" id="1.20.1250.20">
    <property type="entry name" value="MFS general substrate transporter like domains"/>
    <property type="match status" value="1"/>
</dbReference>
<feature type="transmembrane region" description="Helical" evidence="5">
    <location>
        <begin position="372"/>
        <end position="399"/>
    </location>
</feature>
<feature type="transmembrane region" description="Helical" evidence="5">
    <location>
        <begin position="345"/>
        <end position="366"/>
    </location>
</feature>
<dbReference type="CDD" id="cd17323">
    <property type="entry name" value="MFS_Tpo1_MDR_like"/>
    <property type="match status" value="1"/>
</dbReference>
<dbReference type="Proteomes" id="UP001498771">
    <property type="component" value="Unassembled WGS sequence"/>
</dbReference>
<evidence type="ECO:0000313" key="7">
    <source>
        <dbReference type="Proteomes" id="UP001498771"/>
    </source>
</evidence>
<dbReference type="EMBL" id="JBBJBU010000007">
    <property type="protein sequence ID" value="KAK7204798.1"/>
    <property type="molecule type" value="Genomic_DNA"/>
</dbReference>
<evidence type="ECO:0000313" key="6">
    <source>
        <dbReference type="EMBL" id="KAK7204798.1"/>
    </source>
</evidence>
<keyword evidence="3 5" id="KW-1133">Transmembrane helix</keyword>
<dbReference type="SUPFAM" id="SSF103473">
    <property type="entry name" value="MFS general substrate transporter"/>
    <property type="match status" value="1"/>
</dbReference>
<evidence type="ECO:0000256" key="2">
    <source>
        <dbReference type="ARBA" id="ARBA00022692"/>
    </source>
</evidence>
<reference evidence="6 7" key="1">
    <citation type="submission" date="2024-03" db="EMBL/GenBank/DDBJ databases">
        <title>Genome-scale model development and genomic sequencing of the oleaginous clade Lipomyces.</title>
        <authorList>
            <consortium name="Lawrence Berkeley National Laboratory"/>
            <person name="Czajka J.J."/>
            <person name="Han Y."/>
            <person name="Kim J."/>
            <person name="Mondo S.J."/>
            <person name="Hofstad B.A."/>
            <person name="Robles A."/>
            <person name="Haridas S."/>
            <person name="Riley R."/>
            <person name="LaButti K."/>
            <person name="Pangilinan J."/>
            <person name="Andreopoulos W."/>
            <person name="Lipzen A."/>
            <person name="Yan J."/>
            <person name="Wang M."/>
            <person name="Ng V."/>
            <person name="Grigoriev I.V."/>
            <person name="Spatafora J.W."/>
            <person name="Magnuson J.K."/>
            <person name="Baker S.E."/>
            <person name="Pomraning K.R."/>
        </authorList>
    </citation>
    <scope>NUCLEOTIDE SEQUENCE [LARGE SCALE GENOMIC DNA]</scope>
    <source>
        <strain evidence="6 7">Phaff 52-87</strain>
    </source>
</reference>
<dbReference type="PANTHER" id="PTHR23502:SF23">
    <property type="entry name" value="FLUCONAZOLE RESISTANCE PROTEIN 1"/>
    <property type="match status" value="1"/>
</dbReference>
<evidence type="ECO:0000256" key="1">
    <source>
        <dbReference type="ARBA" id="ARBA00004141"/>
    </source>
</evidence>
<feature type="transmembrane region" description="Helical" evidence="5">
    <location>
        <begin position="91"/>
        <end position="115"/>
    </location>
</feature>
<dbReference type="RefSeq" id="XP_064767831.1">
    <property type="nucleotide sequence ID" value="XM_064914818.1"/>
</dbReference>
<feature type="transmembrane region" description="Helical" evidence="5">
    <location>
        <begin position="127"/>
        <end position="146"/>
    </location>
</feature>
<dbReference type="PANTHER" id="PTHR23502">
    <property type="entry name" value="MAJOR FACILITATOR SUPERFAMILY"/>
    <property type="match status" value="1"/>
</dbReference>
<accession>A0ABR1F6V1</accession>
<feature type="transmembrane region" description="Helical" evidence="5">
    <location>
        <begin position="153"/>
        <end position="172"/>
    </location>
</feature>
<feature type="transmembrane region" description="Helical" evidence="5">
    <location>
        <begin position="192"/>
        <end position="212"/>
    </location>
</feature>
<gene>
    <name evidence="6" type="ORF">BZA70DRAFT_306977</name>
</gene>
<feature type="transmembrane region" description="Helical" evidence="5">
    <location>
        <begin position="406"/>
        <end position="428"/>
    </location>
</feature>
<dbReference type="InterPro" id="IPR036259">
    <property type="entry name" value="MFS_trans_sf"/>
</dbReference>
<dbReference type="GeneID" id="90040330"/>
<feature type="transmembrane region" description="Helical" evidence="5">
    <location>
        <begin position="309"/>
        <end position="333"/>
    </location>
</feature>
<keyword evidence="2 5" id="KW-0812">Transmembrane</keyword>
<organism evidence="6 7">
    <name type="scientific">Myxozyma melibiosi</name>
    <dbReference type="NCBI Taxonomy" id="54550"/>
    <lineage>
        <taxon>Eukaryota</taxon>
        <taxon>Fungi</taxon>
        <taxon>Dikarya</taxon>
        <taxon>Ascomycota</taxon>
        <taxon>Saccharomycotina</taxon>
        <taxon>Lipomycetes</taxon>
        <taxon>Lipomycetales</taxon>
        <taxon>Lipomycetaceae</taxon>
        <taxon>Myxozyma</taxon>
    </lineage>
</organism>
<dbReference type="Pfam" id="PF07690">
    <property type="entry name" value="MFS_1"/>
    <property type="match status" value="1"/>
</dbReference>
<name>A0ABR1F6V1_9ASCO</name>
<comment type="caution">
    <text evidence="6">The sequence shown here is derived from an EMBL/GenBank/DDBJ whole genome shotgun (WGS) entry which is preliminary data.</text>
</comment>
<keyword evidence="7" id="KW-1185">Reference proteome</keyword>
<feature type="transmembrane region" description="Helical" evidence="5">
    <location>
        <begin position="448"/>
        <end position="467"/>
    </location>
</feature>
<dbReference type="InterPro" id="IPR011701">
    <property type="entry name" value="MFS"/>
</dbReference>
<evidence type="ECO:0000256" key="5">
    <source>
        <dbReference type="SAM" id="Phobius"/>
    </source>
</evidence>
<sequence>MPLADLNNAGRRGLADLEKSSSETNSVCEPGKPCKFLVDWNGPNDPENPHNWSTFKKSFVMFEICLITFTIYIGCSIYSPGVDQIMHDFDVGFVVAMLPLSLYVVGYGISPMIFAPLSEVPIVGRNWVYMPTLLLFVILQVPTALVNNIGGLVILRFLAGLIAAPPLANGAASVAMGPFLGAIFTQVLNWRYAIWLLTWMAAITFLLLLFLFPETNHDTILSRRARRLRIATGDARYTTRSEKEYESYSTKEFIKDSLVRPIAIGFFEPMIFLVNSYTALVYAVFYSFFESFPLIFSGVYGFNLIEIGLSYLPIMIGIGLGYFVYAAAVRIYLIPRLKADSSPETVFNIAFFAALVLPPSVLLIGWSSTKNVHWIVPMIGIALFNASGYQIFQTVFTYLGMSYPRFLASTFAGNDLLRSTFAAAFPLFSRAMFVNLGSEKFPVGWGNTLLAGLLAVMILIPVLLLKLGEKMRAVSKYAN</sequence>
<keyword evidence="4 5" id="KW-0472">Membrane</keyword>
<proteinExistence type="predicted"/>
<comment type="subcellular location">
    <subcellularLocation>
        <location evidence="1">Membrane</location>
        <topology evidence="1">Multi-pass membrane protein</topology>
    </subcellularLocation>
</comment>
<protein>
    <submittedName>
        <fullName evidence="6">Uncharacterized protein</fullName>
    </submittedName>
</protein>